<evidence type="ECO:0000256" key="3">
    <source>
        <dbReference type="RuleBase" id="RU000363"/>
    </source>
</evidence>
<evidence type="ECO:0000256" key="1">
    <source>
        <dbReference type="ARBA" id="ARBA00006484"/>
    </source>
</evidence>
<dbReference type="PANTHER" id="PTHR44196">
    <property type="entry name" value="DEHYDROGENASE/REDUCTASE SDR FAMILY MEMBER 7B"/>
    <property type="match status" value="1"/>
</dbReference>
<organism evidence="6 7">
    <name type="scientific">Burkholderia pseudomultivorans</name>
    <dbReference type="NCBI Taxonomy" id="1207504"/>
    <lineage>
        <taxon>Bacteria</taxon>
        <taxon>Pseudomonadati</taxon>
        <taxon>Pseudomonadota</taxon>
        <taxon>Betaproteobacteria</taxon>
        <taxon>Burkholderiales</taxon>
        <taxon>Burkholderiaceae</taxon>
        <taxon>Burkholderia</taxon>
        <taxon>Burkholderia cepacia complex</taxon>
    </lineage>
</organism>
<gene>
    <name evidence="6" type="ORF">BPS26883_04719</name>
</gene>
<dbReference type="PRINTS" id="PR00081">
    <property type="entry name" value="GDHRDH"/>
</dbReference>
<feature type="transmembrane region" description="Helical" evidence="4">
    <location>
        <begin position="349"/>
        <end position="366"/>
    </location>
</feature>
<dbReference type="GO" id="GO:0016020">
    <property type="term" value="C:membrane"/>
    <property type="evidence" value="ECO:0007669"/>
    <property type="project" value="TreeGrafter"/>
</dbReference>
<dbReference type="PRINTS" id="PR00080">
    <property type="entry name" value="SDRFAMILY"/>
</dbReference>
<accession>A0A6P2NRH4</accession>
<dbReference type="NCBIfam" id="NF005495">
    <property type="entry name" value="PRK07109.1"/>
    <property type="match status" value="1"/>
</dbReference>
<evidence type="ECO:0000256" key="2">
    <source>
        <dbReference type="ARBA" id="ARBA00023002"/>
    </source>
</evidence>
<dbReference type="Proteomes" id="UP000494162">
    <property type="component" value="Unassembled WGS sequence"/>
</dbReference>
<keyword evidence="4" id="KW-0812">Transmembrane</keyword>
<keyword evidence="2" id="KW-0560">Oxidoreductase</keyword>
<comment type="similarity">
    <text evidence="1 3">Belongs to the short-chain dehydrogenases/reductases (SDR) family.</text>
</comment>
<dbReference type="EMBL" id="CABVPP010000043">
    <property type="protein sequence ID" value="VWB97558.1"/>
    <property type="molecule type" value="Genomic_DNA"/>
</dbReference>
<dbReference type="AlphaFoldDB" id="A0A6P2NRH4"/>
<evidence type="ECO:0000313" key="7">
    <source>
        <dbReference type="Proteomes" id="UP000494162"/>
    </source>
</evidence>
<dbReference type="Gene3D" id="3.40.50.720">
    <property type="entry name" value="NAD(P)-binding Rossmann-like Domain"/>
    <property type="match status" value="1"/>
</dbReference>
<dbReference type="InterPro" id="IPR002347">
    <property type="entry name" value="SDR_fam"/>
</dbReference>
<dbReference type="Pfam" id="PF00106">
    <property type="entry name" value="adh_short"/>
    <property type="match status" value="1"/>
</dbReference>
<dbReference type="PANTHER" id="PTHR44196:SF1">
    <property type="entry name" value="DEHYDROGENASE_REDUCTASE SDR FAMILY MEMBER 7B"/>
    <property type="match status" value="1"/>
</dbReference>
<dbReference type="SUPFAM" id="SSF51735">
    <property type="entry name" value="NAD(P)-binding Rossmann-fold domains"/>
    <property type="match status" value="1"/>
</dbReference>
<reference evidence="6 7" key="1">
    <citation type="submission" date="2019-09" db="EMBL/GenBank/DDBJ databases">
        <authorList>
            <person name="Depoorter E."/>
        </authorList>
    </citation>
    <scope>NUCLEOTIDE SEQUENCE [LARGE SCALE GENOMIC DNA]</scope>
    <source>
        <strain evidence="6">LMG 26883</strain>
    </source>
</reference>
<dbReference type="SMART" id="SM00822">
    <property type="entry name" value="PKS_KR"/>
    <property type="match status" value="1"/>
</dbReference>
<evidence type="ECO:0000259" key="5">
    <source>
        <dbReference type="SMART" id="SM00822"/>
    </source>
</evidence>
<dbReference type="InterPro" id="IPR020904">
    <property type="entry name" value="Sc_DH/Rdtase_CS"/>
</dbReference>
<dbReference type="InterPro" id="IPR057326">
    <property type="entry name" value="KR_dom"/>
</dbReference>
<feature type="domain" description="Ketoreductase" evidence="5">
    <location>
        <begin position="46"/>
        <end position="232"/>
    </location>
</feature>
<dbReference type="InterPro" id="IPR036291">
    <property type="entry name" value="NAD(P)-bd_dom_sf"/>
</dbReference>
<name>A0A6P2NRH4_9BURK</name>
<keyword evidence="4" id="KW-0472">Membrane</keyword>
<evidence type="ECO:0000256" key="4">
    <source>
        <dbReference type="SAM" id="Phobius"/>
    </source>
</evidence>
<keyword evidence="4" id="KW-1133">Transmembrane helix</keyword>
<dbReference type="PROSITE" id="PS00061">
    <property type="entry name" value="ADH_SHORT"/>
    <property type="match status" value="1"/>
</dbReference>
<sequence>MRQADCPGCATGGTSLAATIKILRAACDGATVCRQPCKEREELIVKTVAITGASAGVGRATAHAFARCGAKVALLARDPGALEDAASEVRAYGVDALPVAVDVSDAAALDAAAERIERELGPLDVWVNNAMVTVFAPFGEISPEDYARVTDVTYLGCVNGTRAALARMAARNRGTIVQVGSALAYRSIPLQAPYCGAKHAIRGFTDALRCELLHARCRVRVTMVQLPAIDTPQFDWAESKLPHEPRPVAPVYAPEVAADAILDAARHPGRERWVGWSSLAAIVANALAPACFDRYLAYTAVRGQQRKTLAGPRESNLWHTVPGRHATRGAFGAEARRTGAEAGLGTTRALAYGAIAAMLAAAWVAARKIDR</sequence>
<dbReference type="GO" id="GO:0016491">
    <property type="term" value="F:oxidoreductase activity"/>
    <property type="evidence" value="ECO:0007669"/>
    <property type="project" value="UniProtKB-KW"/>
</dbReference>
<proteinExistence type="inferred from homology"/>
<evidence type="ECO:0000313" key="6">
    <source>
        <dbReference type="EMBL" id="VWB97558.1"/>
    </source>
</evidence>
<protein>
    <submittedName>
        <fullName evidence="6">Short chain dehydrogenase</fullName>
    </submittedName>
</protein>